<evidence type="ECO:0000256" key="1">
    <source>
        <dbReference type="SAM" id="MobiDB-lite"/>
    </source>
</evidence>
<dbReference type="Gene3D" id="1.25.40.10">
    <property type="entry name" value="Tetratricopeptide repeat domain"/>
    <property type="match status" value="1"/>
</dbReference>
<protein>
    <submittedName>
        <fullName evidence="2">Uncharacterized protein</fullName>
    </submittedName>
</protein>
<dbReference type="SUPFAM" id="SSF48452">
    <property type="entry name" value="TPR-like"/>
    <property type="match status" value="1"/>
</dbReference>
<accession>A0A1G1WS11</accession>
<dbReference type="Proteomes" id="UP000179279">
    <property type="component" value="Unassembled WGS sequence"/>
</dbReference>
<organism evidence="2 3">
    <name type="scientific">Candidatus Woykebacteria bacterium RIFCSPLOWO2_01_FULL_41_12</name>
    <dbReference type="NCBI Taxonomy" id="1802604"/>
    <lineage>
        <taxon>Bacteria</taxon>
        <taxon>Candidatus Woykeibacteriota</taxon>
    </lineage>
</organism>
<gene>
    <name evidence="2" type="ORF">A3A57_00380</name>
</gene>
<feature type="region of interest" description="Disordered" evidence="1">
    <location>
        <begin position="255"/>
        <end position="282"/>
    </location>
</feature>
<name>A0A1G1WS11_9BACT</name>
<comment type="caution">
    <text evidence="2">The sequence shown here is derived from an EMBL/GenBank/DDBJ whole genome shotgun (WGS) entry which is preliminary data.</text>
</comment>
<feature type="compositionally biased region" description="Basic and acidic residues" evidence="1">
    <location>
        <begin position="260"/>
        <end position="274"/>
    </location>
</feature>
<reference evidence="2 3" key="1">
    <citation type="journal article" date="2016" name="Nat. Commun.">
        <title>Thousands of microbial genomes shed light on interconnected biogeochemical processes in an aquifer system.</title>
        <authorList>
            <person name="Anantharaman K."/>
            <person name="Brown C.T."/>
            <person name="Hug L.A."/>
            <person name="Sharon I."/>
            <person name="Castelle C.J."/>
            <person name="Probst A.J."/>
            <person name="Thomas B.C."/>
            <person name="Singh A."/>
            <person name="Wilkins M.J."/>
            <person name="Karaoz U."/>
            <person name="Brodie E.L."/>
            <person name="Williams K.H."/>
            <person name="Hubbard S.S."/>
            <person name="Banfield J.F."/>
        </authorList>
    </citation>
    <scope>NUCLEOTIDE SEQUENCE [LARGE SCALE GENOMIC DNA]</scope>
</reference>
<proteinExistence type="predicted"/>
<evidence type="ECO:0000313" key="3">
    <source>
        <dbReference type="Proteomes" id="UP000179279"/>
    </source>
</evidence>
<sequence>MGTESQLDPKTNEAINAALESNWEKALELNKLLLEKYPNDIGAMNRFARALSETGALVEAKKIYKKILEIDPYNQIAEKNLHRISSLKKGYVVTNKSVTSLKGDFFLEEPGKTIVLPLEDTAMPQILADLQIGDGVDLVPHKNEVTVNSGSGKRIGKVRSGLAKSLAQHIRAGSNFESFIKSISLVSKKEVKEKSQVLVFIRETNRSPKMDSNPFPVSSDSFTPFVREEAFMKSNQAPVLAESDEGVEEVEVNSLSTFGHNEESLEELAEKEQQESDEIEQE</sequence>
<dbReference type="EMBL" id="MHDA01000049">
    <property type="protein sequence ID" value="OGY30556.1"/>
    <property type="molecule type" value="Genomic_DNA"/>
</dbReference>
<dbReference type="AlphaFoldDB" id="A0A1G1WS11"/>
<evidence type="ECO:0000313" key="2">
    <source>
        <dbReference type="EMBL" id="OGY30556.1"/>
    </source>
</evidence>
<dbReference type="InterPro" id="IPR011990">
    <property type="entry name" value="TPR-like_helical_dom_sf"/>
</dbReference>